<dbReference type="Gene3D" id="1.20.58.1030">
    <property type="match status" value="2"/>
</dbReference>
<feature type="domain" description="DNA replication complex GINS protein SLD5 C-terminal" evidence="2">
    <location>
        <begin position="187"/>
        <end position="241"/>
    </location>
</feature>
<accession>A0A423WDQ2</accession>
<dbReference type="InterPro" id="IPR031633">
    <property type="entry name" value="SLD5_C"/>
</dbReference>
<dbReference type="GO" id="GO:0000727">
    <property type="term" value="P:double-strand break repair via break-induced replication"/>
    <property type="evidence" value="ECO:0007669"/>
    <property type="project" value="TreeGrafter"/>
</dbReference>
<dbReference type="GO" id="GO:0000811">
    <property type="term" value="C:GINS complex"/>
    <property type="evidence" value="ECO:0007669"/>
    <property type="project" value="UniProtKB-UniRule"/>
</dbReference>
<reference evidence="3 4" key="1">
    <citation type="submission" date="2015-09" db="EMBL/GenBank/DDBJ databases">
        <title>Host preference determinants of Valsa canker pathogens revealed by comparative genomics.</title>
        <authorList>
            <person name="Yin Z."/>
            <person name="Huang L."/>
        </authorList>
    </citation>
    <scope>NUCLEOTIDE SEQUENCE [LARGE SCALE GENOMIC DNA]</scope>
    <source>
        <strain evidence="3 4">YSFL</strain>
    </source>
</reference>
<dbReference type="Pfam" id="PF16922">
    <property type="entry name" value="SLD5_C"/>
    <property type="match status" value="1"/>
</dbReference>
<dbReference type="GO" id="GO:0006261">
    <property type="term" value="P:DNA-templated DNA replication"/>
    <property type="evidence" value="ECO:0007669"/>
    <property type="project" value="InterPro"/>
</dbReference>
<dbReference type="PIRSF" id="PIRSF007764">
    <property type="entry name" value="Sld5"/>
    <property type="match status" value="1"/>
</dbReference>
<evidence type="ECO:0000313" key="4">
    <source>
        <dbReference type="Proteomes" id="UP000284375"/>
    </source>
</evidence>
<dbReference type="InterPro" id="IPR008591">
    <property type="entry name" value="GINS_Sld5"/>
</dbReference>
<dbReference type="Proteomes" id="UP000284375">
    <property type="component" value="Unassembled WGS sequence"/>
</dbReference>
<proteinExistence type="inferred from homology"/>
<dbReference type="InterPro" id="IPR036224">
    <property type="entry name" value="GINS_bundle-like_dom_sf"/>
</dbReference>
<keyword evidence="1" id="KW-0539">Nucleus</keyword>
<keyword evidence="4" id="KW-1185">Reference proteome</keyword>
<sequence>MDIDDILREVDPVADSIPSETRDLQALTRAWVAERCAPELLEWPANGLFERFNDRIKAQIEKVEDMTGDMDPRTNFALIVIQTELERCKYIVRSYLRARIAKTAPAMARLTSPPLYVGGQLQIDKHALHYLSTPTMRARLSETELAYATRHQAMLHNHYLSSFLSSFPANLQNLNDTAGNISMIDTPDLDTAVFIRLLRDCLVEGRGIDEDGSLNGKNGDILILRWSDAKPLVDAAHAELV</sequence>
<dbReference type="CDD" id="cd11711">
    <property type="entry name" value="GINS_A_Sld5"/>
    <property type="match status" value="1"/>
</dbReference>
<dbReference type="SUPFAM" id="SSF158573">
    <property type="entry name" value="GINS helical bundle-like"/>
    <property type="match status" value="2"/>
</dbReference>
<keyword evidence="1" id="KW-0235">DNA replication</keyword>
<evidence type="ECO:0000313" key="3">
    <source>
        <dbReference type="EMBL" id="ROW01505.1"/>
    </source>
</evidence>
<dbReference type="PANTHER" id="PTHR21206">
    <property type="entry name" value="SLD5 PROTEIN"/>
    <property type="match status" value="1"/>
</dbReference>
<dbReference type="PANTHER" id="PTHR21206:SF0">
    <property type="entry name" value="DNA REPLICATION COMPLEX GINS PROTEIN SLD5"/>
    <property type="match status" value="1"/>
</dbReference>
<dbReference type="STRING" id="252740.A0A423WDQ2"/>
<name>A0A423WDQ2_CYTCH</name>
<dbReference type="AlphaFoldDB" id="A0A423WDQ2"/>
<gene>
    <name evidence="3" type="ORF">VSDG_02047</name>
</gene>
<dbReference type="CDD" id="cd21692">
    <property type="entry name" value="GINS_B_Sld5"/>
    <property type="match status" value="1"/>
</dbReference>
<dbReference type="InterPro" id="IPR038749">
    <property type="entry name" value="Sld5_GINS_A"/>
</dbReference>
<comment type="subcellular location">
    <subcellularLocation>
        <location evidence="1">Nucleus</location>
    </subcellularLocation>
</comment>
<comment type="caution">
    <text evidence="3">The sequence shown here is derived from an EMBL/GenBank/DDBJ whole genome shotgun (WGS) entry which is preliminary data.</text>
</comment>
<protein>
    <recommendedName>
        <fullName evidence="1">DNA replication complex GINS protein SLD5</fullName>
    </recommendedName>
</protein>
<dbReference type="EMBL" id="LJZO01000006">
    <property type="protein sequence ID" value="ROW01505.1"/>
    <property type="molecule type" value="Genomic_DNA"/>
</dbReference>
<dbReference type="OrthoDB" id="338231at2759"/>
<evidence type="ECO:0000259" key="2">
    <source>
        <dbReference type="Pfam" id="PF16922"/>
    </source>
</evidence>
<evidence type="ECO:0000256" key="1">
    <source>
        <dbReference type="PIRNR" id="PIRNR007764"/>
    </source>
</evidence>
<comment type="similarity">
    <text evidence="1">Belongs to the GINS4/SLD5 family.</text>
</comment>
<comment type="function">
    <text evidence="1">The GINS complex plays an essential role in the initiation of DNA replication.</text>
</comment>
<organism evidence="3 4">
    <name type="scientific">Cytospora chrysosperma</name>
    <name type="common">Cytospora canker fungus</name>
    <name type="synonym">Sphaeria chrysosperma</name>
    <dbReference type="NCBI Taxonomy" id="252740"/>
    <lineage>
        <taxon>Eukaryota</taxon>
        <taxon>Fungi</taxon>
        <taxon>Dikarya</taxon>
        <taxon>Ascomycota</taxon>
        <taxon>Pezizomycotina</taxon>
        <taxon>Sordariomycetes</taxon>
        <taxon>Sordariomycetidae</taxon>
        <taxon>Diaporthales</taxon>
        <taxon>Cytosporaceae</taxon>
        <taxon>Cytospora</taxon>
    </lineage>
</organism>